<dbReference type="EMBL" id="SRYB01000003">
    <property type="protein sequence ID" value="TGY80209.1"/>
    <property type="molecule type" value="Genomic_DNA"/>
</dbReference>
<keyword evidence="2" id="KW-1185">Reference proteome</keyword>
<organism evidence="1 2">
    <name type="scientific">Lepagella muris</name>
    <dbReference type="NCBI Taxonomy" id="3032870"/>
    <lineage>
        <taxon>Bacteria</taxon>
        <taxon>Pseudomonadati</taxon>
        <taxon>Bacteroidota</taxon>
        <taxon>Bacteroidia</taxon>
        <taxon>Bacteroidales</taxon>
        <taxon>Muribaculaceae</taxon>
        <taxon>Lepagella</taxon>
    </lineage>
</organism>
<proteinExistence type="predicted"/>
<dbReference type="Proteomes" id="UP000306319">
    <property type="component" value="Unassembled WGS sequence"/>
</dbReference>
<name>A0AC61RMM4_9BACT</name>
<evidence type="ECO:0000313" key="2">
    <source>
        <dbReference type="Proteomes" id="UP000306319"/>
    </source>
</evidence>
<gene>
    <name evidence="1" type="ORF">E5331_02920</name>
</gene>
<sequence length="396" mass="46238">MAYFRNIKELTHTLYQGQKLLFDMFQKRKTISVKYDDAVETLEGKEDSLKRMIKFGVIIQSGNNLELDGTYQEFFEKILAVNEEISIASVKENIDSLKLNIASYLAADSMRQPQFLRQIRHIFSKINQNTRRNVLDLKRNVEHTYKQEPNFKIKELRLKAFDEKATAIKELITKTETLIDDEAIFFSTVQDIGLKETIAEVKNGLKESAHGLISIKSLIIDYLNRIQYQSRIVKKVRKLKYLRDQLLINEGTDIKNVIENENAVWLEPRTTFSTKVSIDFLRNEDGALELLANVRRKLNKSTAIKNRCASTIDPQYLEEQKETTRAFDHRSLAEAFSAQSDDLFSFIWNYRFAAEVNEEERLVLFLQLASQFYESLRFTDTFAKKGNYEYPLIYPL</sequence>
<evidence type="ECO:0000313" key="1">
    <source>
        <dbReference type="EMBL" id="TGY80209.1"/>
    </source>
</evidence>
<reference evidence="1" key="1">
    <citation type="submission" date="2019-04" db="EMBL/GenBank/DDBJ databases">
        <title>Microbes associate with the intestines of laboratory mice.</title>
        <authorList>
            <person name="Navarre W."/>
            <person name="Wong E."/>
            <person name="Huang K."/>
            <person name="Tropini C."/>
            <person name="Ng K."/>
            <person name="Yu B."/>
        </authorList>
    </citation>
    <scope>NUCLEOTIDE SEQUENCE</scope>
    <source>
        <strain evidence="1">NM04_E33</strain>
    </source>
</reference>
<accession>A0AC61RMM4</accession>
<comment type="caution">
    <text evidence="1">The sequence shown here is derived from an EMBL/GenBank/DDBJ whole genome shotgun (WGS) entry which is preliminary data.</text>
</comment>
<protein>
    <submittedName>
        <fullName evidence="1">Uncharacterized protein</fullName>
    </submittedName>
</protein>